<reference evidence="4" key="4">
    <citation type="submission" date="2025-05" db="UniProtKB">
        <authorList>
            <consortium name="EnsemblFungi"/>
        </authorList>
    </citation>
    <scope>IDENTIFICATION</scope>
    <source>
        <strain evidence="4">isolate 1-1 / race 1 (BBBD)</strain>
    </source>
</reference>
<feature type="domain" description="DUF6589" evidence="2">
    <location>
        <begin position="192"/>
        <end position="590"/>
    </location>
</feature>
<name>A0A180GIA3_PUCT1</name>
<keyword evidence="5" id="KW-1185">Reference proteome</keyword>
<dbReference type="EnsemblFungi" id="PTTG_09885-t43_1">
    <property type="protein sequence ID" value="PTTG_09885-t43_1-p1"/>
    <property type="gene ID" value="PTTG_09885"/>
</dbReference>
<evidence type="ECO:0000256" key="1">
    <source>
        <dbReference type="SAM" id="MobiDB-lite"/>
    </source>
</evidence>
<evidence type="ECO:0000313" key="4">
    <source>
        <dbReference type="EnsemblFungi" id="PTTG_09885-t43_1-p1"/>
    </source>
</evidence>
<feature type="non-terminal residue" evidence="3">
    <location>
        <position position="1"/>
    </location>
</feature>
<sequence>NDNLDGEGDDKDDNDSLRGPFDEPIELDENAKAAAKIQRAHVIAKTICSMLTYTSNRRKNAMQLENAITFVACGISDRVNKYLNFIGLSSCRQTAHSALRTLGSAAEQSIKNRMKIGPAASPNFCPLICIDNLDFQETVHVKSVEKQSTMFHGTWGYLHRPNPRILASVDPKDLTLEAYRTAIAKSADEVISPGMFVLNKDESLHYRSVLKSQVASVFLTYIAEAQDGTTTIPLKPPAIEVLDAKKPDITMLKLMVASDNSSEGVSEVFEGLARQSGLTAAKFASRLMILEGDLGTCLNFSSLKAQRKPNNRPEESLANTFTLLGGAHTLWNVAQALISLHFGDSSDSKDLGCWHFLEALGVKSNQVLNKKDFSLMLVQVQKVHEATIAYLILLIMGKQTDSFPKEKLSMKAQEINAVIDSVYNNYLSPQALSKSKNLKAPGLANMLLRLRDFSTIVKCNRAMKAGDIGRVLNIWKRWAVMAVGIQGLTNYAIDLPRMYLLLTKVLPPGLRLVLKHSLLISPTGRPNHFVAKDFYLENQNFFLKYFYNNTGMGTKIDRLKDEYSLAIPVLRELLDSLNEQCGRAHIYQTHKNTISMPSMVSFMKMVNQYDICGVSLKTNRKKKKEVVDIYSNGFKVMQSDVKKGSAKMNRLRPATTLHQETIDDTEELGNEDQVQDEDDDPAA</sequence>
<evidence type="ECO:0000313" key="3">
    <source>
        <dbReference type="EMBL" id="OAV92052.1"/>
    </source>
</evidence>
<feature type="compositionally biased region" description="Acidic residues" evidence="1">
    <location>
        <begin position="1"/>
        <end position="13"/>
    </location>
</feature>
<dbReference type="AlphaFoldDB" id="A0A180GIA3"/>
<reference evidence="3" key="1">
    <citation type="submission" date="2009-11" db="EMBL/GenBank/DDBJ databases">
        <authorList>
            <consortium name="The Broad Institute Genome Sequencing Platform"/>
            <person name="Ward D."/>
            <person name="Feldgarden M."/>
            <person name="Earl A."/>
            <person name="Young S.K."/>
            <person name="Zeng Q."/>
            <person name="Koehrsen M."/>
            <person name="Alvarado L."/>
            <person name="Berlin A."/>
            <person name="Bochicchio J."/>
            <person name="Borenstein D."/>
            <person name="Chapman S.B."/>
            <person name="Chen Z."/>
            <person name="Engels R."/>
            <person name="Freedman E."/>
            <person name="Gellesch M."/>
            <person name="Goldberg J."/>
            <person name="Griggs A."/>
            <person name="Gujja S."/>
            <person name="Heilman E."/>
            <person name="Heiman D."/>
            <person name="Hepburn T."/>
            <person name="Howarth C."/>
            <person name="Jen D."/>
            <person name="Larson L."/>
            <person name="Lewis B."/>
            <person name="Mehta T."/>
            <person name="Park D."/>
            <person name="Pearson M."/>
            <person name="Roberts A."/>
            <person name="Saif S."/>
            <person name="Shea T."/>
            <person name="Shenoy N."/>
            <person name="Sisk P."/>
            <person name="Stolte C."/>
            <person name="Sykes S."/>
            <person name="Thomson T."/>
            <person name="Walk T."/>
            <person name="White J."/>
            <person name="Yandava C."/>
            <person name="Izard J."/>
            <person name="Baranova O.V."/>
            <person name="Blanton J.M."/>
            <person name="Tanner A.C."/>
            <person name="Dewhirst F.E."/>
            <person name="Haas B."/>
            <person name="Nusbaum C."/>
            <person name="Birren B."/>
        </authorList>
    </citation>
    <scope>NUCLEOTIDE SEQUENCE [LARGE SCALE GENOMIC DNA]</scope>
    <source>
        <strain evidence="3">1-1 BBBD Race 1</strain>
    </source>
</reference>
<dbReference type="InterPro" id="IPR046496">
    <property type="entry name" value="DUF6589"/>
</dbReference>
<dbReference type="EMBL" id="ADAS02000070">
    <property type="protein sequence ID" value="OAV92052.1"/>
    <property type="molecule type" value="Genomic_DNA"/>
</dbReference>
<reference evidence="3" key="2">
    <citation type="submission" date="2016-05" db="EMBL/GenBank/DDBJ databases">
        <title>Comparative analysis highlights variable genome content of wheat rusts and divergence of the mating loci.</title>
        <authorList>
            <person name="Cuomo C.A."/>
            <person name="Bakkeren G."/>
            <person name="Szabo L."/>
            <person name="Khalil H."/>
            <person name="Joly D."/>
            <person name="Goldberg J."/>
            <person name="Young S."/>
            <person name="Zeng Q."/>
            <person name="Fellers J."/>
        </authorList>
    </citation>
    <scope>NUCLEOTIDE SEQUENCE [LARGE SCALE GENOMIC DNA]</scope>
    <source>
        <strain evidence="3">1-1 BBBD Race 1</strain>
    </source>
</reference>
<evidence type="ECO:0000313" key="5">
    <source>
        <dbReference type="Proteomes" id="UP000005240"/>
    </source>
</evidence>
<feature type="region of interest" description="Disordered" evidence="1">
    <location>
        <begin position="645"/>
        <end position="683"/>
    </location>
</feature>
<protein>
    <recommendedName>
        <fullName evidence="2">DUF6589 domain-containing protein</fullName>
    </recommendedName>
</protein>
<dbReference type="VEuPathDB" id="FungiDB:PTTG_09885"/>
<accession>A0A180GIA3</accession>
<dbReference type="OrthoDB" id="5424058at2759"/>
<proteinExistence type="predicted"/>
<organism evidence="3">
    <name type="scientific">Puccinia triticina (isolate 1-1 / race 1 (BBBD))</name>
    <name type="common">Brown leaf rust fungus</name>
    <dbReference type="NCBI Taxonomy" id="630390"/>
    <lineage>
        <taxon>Eukaryota</taxon>
        <taxon>Fungi</taxon>
        <taxon>Dikarya</taxon>
        <taxon>Basidiomycota</taxon>
        <taxon>Pucciniomycotina</taxon>
        <taxon>Pucciniomycetes</taxon>
        <taxon>Pucciniales</taxon>
        <taxon>Pucciniaceae</taxon>
        <taxon>Puccinia</taxon>
    </lineage>
</organism>
<gene>
    <name evidence="3" type="ORF">PTTG_09885</name>
</gene>
<feature type="region of interest" description="Disordered" evidence="1">
    <location>
        <begin position="1"/>
        <end position="23"/>
    </location>
</feature>
<dbReference type="Proteomes" id="UP000005240">
    <property type="component" value="Unassembled WGS sequence"/>
</dbReference>
<dbReference type="Pfam" id="PF20231">
    <property type="entry name" value="DUF6589"/>
    <property type="match status" value="1"/>
</dbReference>
<feature type="compositionally biased region" description="Acidic residues" evidence="1">
    <location>
        <begin position="662"/>
        <end position="683"/>
    </location>
</feature>
<reference evidence="4 5" key="3">
    <citation type="journal article" date="2017" name="G3 (Bethesda)">
        <title>Comparative analysis highlights variable genome content of wheat rusts and divergence of the mating loci.</title>
        <authorList>
            <person name="Cuomo C.A."/>
            <person name="Bakkeren G."/>
            <person name="Khalil H.B."/>
            <person name="Panwar V."/>
            <person name="Joly D."/>
            <person name="Linning R."/>
            <person name="Sakthikumar S."/>
            <person name="Song X."/>
            <person name="Adiconis X."/>
            <person name="Fan L."/>
            <person name="Goldberg J.M."/>
            <person name="Levin J.Z."/>
            <person name="Young S."/>
            <person name="Zeng Q."/>
            <person name="Anikster Y."/>
            <person name="Bruce M."/>
            <person name="Wang M."/>
            <person name="Yin C."/>
            <person name="McCallum B."/>
            <person name="Szabo L.J."/>
            <person name="Hulbert S."/>
            <person name="Chen X."/>
            <person name="Fellers J.P."/>
        </authorList>
    </citation>
    <scope>NUCLEOTIDE SEQUENCE</scope>
    <source>
        <strain evidence="4">isolate 1-1 / race 1 (BBBD)</strain>
        <strain evidence="5">Isolate 1-1 / race 1 (BBBD)</strain>
    </source>
</reference>
<evidence type="ECO:0000259" key="2">
    <source>
        <dbReference type="Pfam" id="PF20231"/>
    </source>
</evidence>